<proteinExistence type="predicted"/>
<evidence type="ECO:0000313" key="1">
    <source>
        <dbReference type="EMBL" id="KAK7453171.1"/>
    </source>
</evidence>
<comment type="caution">
    <text evidence="1">The sequence shown here is derived from an EMBL/GenBank/DDBJ whole genome shotgun (WGS) entry which is preliminary data.</text>
</comment>
<gene>
    <name evidence="1" type="ORF">BaRGS_00039654</name>
</gene>
<sequence>MKNHQRYTSHHHLCFKMTDECGPGFIMAGGSCFIFLTHEKKISWEDAADECRRRDAYLAILHTEGEWEELREFLSIRNSKLDLEGTLIGLRSLESFAPDM</sequence>
<evidence type="ECO:0000313" key="2">
    <source>
        <dbReference type="Proteomes" id="UP001519460"/>
    </source>
</evidence>
<name>A0ABD0J273_9CAEN</name>
<accession>A0ABD0J273</accession>
<dbReference type="EMBL" id="JACVVK020000710">
    <property type="protein sequence ID" value="KAK7453171.1"/>
    <property type="molecule type" value="Genomic_DNA"/>
</dbReference>
<protein>
    <recommendedName>
        <fullName evidence="3">C-type lectin domain-containing protein</fullName>
    </recommendedName>
</protein>
<dbReference type="InterPro" id="IPR016186">
    <property type="entry name" value="C-type_lectin-like/link_sf"/>
</dbReference>
<dbReference type="InterPro" id="IPR016187">
    <property type="entry name" value="CTDL_fold"/>
</dbReference>
<reference evidence="1 2" key="1">
    <citation type="journal article" date="2023" name="Sci. Data">
        <title>Genome assembly of the Korean intertidal mud-creeper Batillaria attramentaria.</title>
        <authorList>
            <person name="Patra A.K."/>
            <person name="Ho P.T."/>
            <person name="Jun S."/>
            <person name="Lee S.J."/>
            <person name="Kim Y."/>
            <person name="Won Y.J."/>
        </authorList>
    </citation>
    <scope>NUCLEOTIDE SEQUENCE [LARGE SCALE GENOMIC DNA]</scope>
    <source>
        <strain evidence="1">Wonlab-2016</strain>
    </source>
</reference>
<evidence type="ECO:0008006" key="3">
    <source>
        <dbReference type="Google" id="ProtNLM"/>
    </source>
</evidence>
<dbReference type="SUPFAM" id="SSF56436">
    <property type="entry name" value="C-type lectin-like"/>
    <property type="match status" value="1"/>
</dbReference>
<dbReference type="Proteomes" id="UP001519460">
    <property type="component" value="Unassembled WGS sequence"/>
</dbReference>
<dbReference type="PROSITE" id="PS51257">
    <property type="entry name" value="PROKAR_LIPOPROTEIN"/>
    <property type="match status" value="1"/>
</dbReference>
<dbReference type="AlphaFoldDB" id="A0ABD0J273"/>
<keyword evidence="2" id="KW-1185">Reference proteome</keyword>
<organism evidence="1 2">
    <name type="scientific">Batillaria attramentaria</name>
    <dbReference type="NCBI Taxonomy" id="370345"/>
    <lineage>
        <taxon>Eukaryota</taxon>
        <taxon>Metazoa</taxon>
        <taxon>Spiralia</taxon>
        <taxon>Lophotrochozoa</taxon>
        <taxon>Mollusca</taxon>
        <taxon>Gastropoda</taxon>
        <taxon>Caenogastropoda</taxon>
        <taxon>Sorbeoconcha</taxon>
        <taxon>Cerithioidea</taxon>
        <taxon>Batillariidae</taxon>
        <taxon>Batillaria</taxon>
    </lineage>
</organism>
<dbReference type="Gene3D" id="3.10.100.10">
    <property type="entry name" value="Mannose-Binding Protein A, subunit A"/>
    <property type="match status" value="1"/>
</dbReference>